<dbReference type="PATRIC" id="fig|1155096.3.peg.1091"/>
<dbReference type="HOGENOM" id="CLU_2045175_0_0_12"/>
<name>I0FE22_BORCA</name>
<reference evidence="1 2" key="1">
    <citation type="journal article" date="2012" name="J. Bacteriol.">
        <title>Complete Genome Sequence of Borrelia crocidurae.</title>
        <authorList>
            <person name="Elbir H."/>
            <person name="Gimenez G."/>
            <person name="Robert C."/>
            <person name="Bergstrom S."/>
            <person name="Cutler S."/>
            <person name="Raoult D."/>
            <person name="Drancourt M."/>
        </authorList>
    </citation>
    <scope>NUCLEOTIDE SEQUENCE [LARGE SCALE GENOMIC DNA]</scope>
    <source>
        <strain evidence="1 2">Achema</strain>
        <plasmid evidence="2">unnamed9</plasmid>
    </source>
</reference>
<dbReference type="Proteomes" id="UP000005212">
    <property type="component" value="Plasmid unnamed9"/>
</dbReference>
<dbReference type="Pfam" id="PF05714">
    <property type="entry name" value="PFam54_60"/>
    <property type="match status" value="1"/>
</dbReference>
<gene>
    <name evidence="1" type="ordered locus">Q7M_1020</name>
</gene>
<evidence type="ECO:0000313" key="1">
    <source>
        <dbReference type="EMBL" id="AFI31728.1"/>
    </source>
</evidence>
<proteinExistence type="predicted"/>
<dbReference type="AlphaFoldDB" id="I0FE22"/>
<dbReference type="InterPro" id="IPR008421">
    <property type="entry name" value="Borrelia_lipoprotein_PFam54/60"/>
</dbReference>
<dbReference type="EMBL" id="CP003435">
    <property type="protein sequence ID" value="AFI31728.1"/>
    <property type="molecule type" value="Genomic_DNA"/>
</dbReference>
<keyword evidence="1" id="KW-0614">Plasmid</keyword>
<evidence type="ECO:0000313" key="2">
    <source>
        <dbReference type="Proteomes" id="UP000005212"/>
    </source>
</evidence>
<accession>I0FE22</accession>
<sequence>MEDVRSYARSYYNSYSLLKEKQNKLNVLTLKKLQSLKAEFLKLENEQQELYDVMQLIKNDYNNDTSINSSEPTHHLKSDDTLPNEIIEYWLEDARYGKFKSELGILSKTAIMIKDLLKDI</sequence>
<dbReference type="KEGG" id="bcw:Q7M_1020"/>
<geneLocation type="plasmid" evidence="2">
    <name>unnamed9</name>
</geneLocation>
<reference evidence="2" key="2">
    <citation type="submission" date="2012-03" db="EMBL/GenBank/DDBJ databases">
        <title>Complete genome sequence of Borrelia crocidurae.</title>
        <authorList>
            <person name="Elbir H."/>
            <person name="Gimenez G."/>
            <person name="Robert C."/>
            <person name="Raoult D."/>
            <person name="Drancourt M."/>
        </authorList>
    </citation>
    <scope>NUCLEOTIDE SEQUENCE [LARGE SCALE GENOMIC DNA]</scope>
    <source>
        <strain evidence="2">Achema</strain>
        <plasmid evidence="2">unnamed9</plasmid>
    </source>
</reference>
<organism evidence="1 2">
    <name type="scientific">Borrelia crocidurae (strain Achema)</name>
    <dbReference type="NCBI Taxonomy" id="1155096"/>
    <lineage>
        <taxon>Bacteria</taxon>
        <taxon>Pseudomonadati</taxon>
        <taxon>Spirochaetota</taxon>
        <taxon>Spirochaetia</taxon>
        <taxon>Spirochaetales</taxon>
        <taxon>Borreliaceae</taxon>
        <taxon>Borrelia</taxon>
    </lineage>
</organism>
<protein>
    <submittedName>
        <fullName evidence="1">Uncharacterized protein</fullName>
    </submittedName>
</protein>
<dbReference type="Gene3D" id="1.10.3160.10">
    <property type="entry name" value="Bbcrasp-1"/>
    <property type="match status" value="1"/>
</dbReference>